<proteinExistence type="predicted"/>
<accession>A0ACC0B7Z8</accession>
<evidence type="ECO:0000313" key="1">
    <source>
        <dbReference type="EMBL" id="KAI5668781.1"/>
    </source>
</evidence>
<comment type="caution">
    <text evidence="1">The sequence shown here is derived from an EMBL/GenBank/DDBJ whole genome shotgun (WGS) entry which is preliminary data.</text>
</comment>
<evidence type="ECO:0000313" key="2">
    <source>
        <dbReference type="Proteomes" id="UP001060085"/>
    </source>
</evidence>
<gene>
    <name evidence="1" type="ORF">M9H77_18634</name>
</gene>
<keyword evidence="2" id="KW-1185">Reference proteome</keyword>
<organism evidence="1 2">
    <name type="scientific">Catharanthus roseus</name>
    <name type="common">Madagascar periwinkle</name>
    <name type="synonym">Vinca rosea</name>
    <dbReference type="NCBI Taxonomy" id="4058"/>
    <lineage>
        <taxon>Eukaryota</taxon>
        <taxon>Viridiplantae</taxon>
        <taxon>Streptophyta</taxon>
        <taxon>Embryophyta</taxon>
        <taxon>Tracheophyta</taxon>
        <taxon>Spermatophyta</taxon>
        <taxon>Magnoliopsida</taxon>
        <taxon>eudicotyledons</taxon>
        <taxon>Gunneridae</taxon>
        <taxon>Pentapetalae</taxon>
        <taxon>asterids</taxon>
        <taxon>lamiids</taxon>
        <taxon>Gentianales</taxon>
        <taxon>Apocynaceae</taxon>
        <taxon>Rauvolfioideae</taxon>
        <taxon>Vinceae</taxon>
        <taxon>Catharanthinae</taxon>
        <taxon>Catharanthus</taxon>
    </lineage>
</organism>
<dbReference type="EMBL" id="CM044704">
    <property type="protein sequence ID" value="KAI5668781.1"/>
    <property type="molecule type" value="Genomic_DNA"/>
</dbReference>
<dbReference type="Proteomes" id="UP001060085">
    <property type="component" value="Linkage Group LG04"/>
</dbReference>
<name>A0ACC0B7Z8_CATRO</name>
<reference evidence="2" key="1">
    <citation type="journal article" date="2023" name="Nat. Plants">
        <title>Single-cell RNA sequencing provides a high-resolution roadmap for understanding the multicellular compartmentation of specialized metabolism.</title>
        <authorList>
            <person name="Sun S."/>
            <person name="Shen X."/>
            <person name="Li Y."/>
            <person name="Li Y."/>
            <person name="Wang S."/>
            <person name="Li R."/>
            <person name="Zhang H."/>
            <person name="Shen G."/>
            <person name="Guo B."/>
            <person name="Wei J."/>
            <person name="Xu J."/>
            <person name="St-Pierre B."/>
            <person name="Chen S."/>
            <person name="Sun C."/>
        </authorList>
    </citation>
    <scope>NUCLEOTIDE SEQUENCE [LARGE SCALE GENOMIC DNA]</scope>
</reference>
<protein>
    <submittedName>
        <fullName evidence="1">Uncharacterized protein</fullName>
    </submittedName>
</protein>
<sequence>MAFLFTNTYEKPHSDQGVNSADDLVFGSIRGLHCTWLVSHTSTSSNGLIWYFVGTDYKMPELCSDDLVRGSGLCPWSPTFVLHVLLNLGVEAALMCLDSLRLSSCARNPHVGSSISFVEIIKENVFL</sequence>